<organism evidence="1 2">
    <name type="scientific">Erwinia pyri</name>
    <dbReference type="NCBI Taxonomy" id="3062598"/>
    <lineage>
        <taxon>Bacteria</taxon>
        <taxon>Pseudomonadati</taxon>
        <taxon>Pseudomonadota</taxon>
        <taxon>Gammaproteobacteria</taxon>
        <taxon>Enterobacterales</taxon>
        <taxon>Erwiniaceae</taxon>
        <taxon>Erwinia</taxon>
    </lineage>
</organism>
<evidence type="ECO:0000313" key="2">
    <source>
        <dbReference type="Proteomes" id="UP001228139"/>
    </source>
</evidence>
<dbReference type="KEGG" id="epi:Q3V30_10005"/>
<protein>
    <submittedName>
        <fullName evidence="1">Uncharacterized protein</fullName>
    </submittedName>
</protein>
<dbReference type="EMBL" id="CP132353">
    <property type="protein sequence ID" value="WLS80781.1"/>
    <property type="molecule type" value="Genomic_DNA"/>
</dbReference>
<keyword evidence="2" id="KW-1185">Reference proteome</keyword>
<proteinExistence type="predicted"/>
<dbReference type="AlphaFoldDB" id="A0AA50HP19"/>
<reference evidence="1 2" key="1">
    <citation type="submission" date="2023-07" db="EMBL/GenBank/DDBJ databases">
        <title>Pathogenic bacteria of pear tree diseases.</title>
        <authorList>
            <person name="Zhang Z."/>
            <person name="He L."/>
            <person name="Huang R."/>
        </authorList>
    </citation>
    <scope>NUCLEOTIDE SEQUENCE [LARGE SCALE GENOMIC DNA]</scope>
    <source>
        <strain evidence="1 2">DE2</strain>
    </source>
</reference>
<dbReference type="Proteomes" id="UP001228139">
    <property type="component" value="Chromosome"/>
</dbReference>
<name>A0AA50HP19_9GAMM</name>
<gene>
    <name evidence="1" type="ORF">Q3V30_10005</name>
</gene>
<evidence type="ECO:0000313" key="1">
    <source>
        <dbReference type="EMBL" id="WLS80781.1"/>
    </source>
</evidence>
<accession>A0AA50HP19</accession>
<dbReference type="RefSeq" id="WP_306212869.1">
    <property type="nucleotide sequence ID" value="NZ_CP132353.1"/>
</dbReference>
<sequence length="101" mass="11477">MNTIKTDLTLHNPSSCTCGRIIWLTMNCDFFVMNLGTHDRDARIDAKMGSAYKGVTFRPEALKEVVAEVFWEMWHQWVPAEGLKVTPDVISQPEGQQPLLL</sequence>